<dbReference type="GeneID" id="96080341"/>
<name>A0ABR3UTT9_9PLEO</name>
<protein>
    <submittedName>
        <fullName evidence="1">Uncharacterized protein</fullName>
    </submittedName>
</protein>
<reference evidence="1 2" key="1">
    <citation type="submission" date="2024-09" db="EMBL/GenBank/DDBJ databases">
        <title>T2T genomes of carrot and Alternaria dauci and their utility for understanding host-pathogen interaction during carrot leaf blight disease.</title>
        <authorList>
            <person name="Liu W."/>
            <person name="Xu S."/>
            <person name="Ou C."/>
            <person name="Liu X."/>
            <person name="Zhuang F."/>
            <person name="Deng X.W."/>
        </authorList>
    </citation>
    <scope>NUCLEOTIDE SEQUENCE [LARGE SCALE GENOMIC DNA]</scope>
    <source>
        <strain evidence="1 2">A2016</strain>
    </source>
</reference>
<organism evidence="1 2">
    <name type="scientific">Alternaria dauci</name>
    <dbReference type="NCBI Taxonomy" id="48095"/>
    <lineage>
        <taxon>Eukaryota</taxon>
        <taxon>Fungi</taxon>
        <taxon>Dikarya</taxon>
        <taxon>Ascomycota</taxon>
        <taxon>Pezizomycotina</taxon>
        <taxon>Dothideomycetes</taxon>
        <taxon>Pleosporomycetidae</taxon>
        <taxon>Pleosporales</taxon>
        <taxon>Pleosporineae</taxon>
        <taxon>Pleosporaceae</taxon>
        <taxon>Alternaria</taxon>
        <taxon>Alternaria sect. Porri</taxon>
    </lineage>
</organism>
<evidence type="ECO:0000313" key="2">
    <source>
        <dbReference type="Proteomes" id="UP001578633"/>
    </source>
</evidence>
<accession>A0ABR3UTT9</accession>
<dbReference type="EMBL" id="JBHGVX010000001">
    <property type="protein sequence ID" value="KAL1799677.1"/>
    <property type="molecule type" value="Genomic_DNA"/>
</dbReference>
<keyword evidence="2" id="KW-1185">Reference proteome</keyword>
<gene>
    <name evidence="1" type="ORF">ACET3X_000019</name>
</gene>
<dbReference type="Proteomes" id="UP001578633">
    <property type="component" value="Chromosome 1"/>
</dbReference>
<dbReference type="RefSeq" id="XP_069310261.1">
    <property type="nucleotide sequence ID" value="XM_069447226.1"/>
</dbReference>
<comment type="caution">
    <text evidence="1">The sequence shown here is derived from an EMBL/GenBank/DDBJ whole genome shotgun (WGS) entry which is preliminary data.</text>
</comment>
<sequence length="388" mass="42940">MCTMPTRTTPSSADADANLGELLSLSRHWAQREIRSTKIRSLTDEDLAHVISLGTRREFAREGLEKILVAVLDVIAQEGGIAHESTIDRAGDVKVNLEKLRVEEAGSSADSSPTASTVSENWIKRDPGIWEAFDTTVKRTKNYEDSYADVAALQKLESPWSVSSTPPGCILFGPSVPEHLLLLDPTPFISENRQTWNEIGMDPAHTGFFTKDKLGFFVPKDMLPTSDSSDGPDPLPVMPFELLVQTRRKIGADFLQGRKTIERIDSYLTALLTLSGDEQRVGARRALLQSLDNNDLADLVKTTMECEFTRGDLEDIASFILDVIARDQDLADTRATGGDQTTETAQIIADKTVPPMQCVRWNPVSDYIDFQFGSREGLEDSCLANRFD</sequence>
<proteinExistence type="predicted"/>
<evidence type="ECO:0000313" key="1">
    <source>
        <dbReference type="EMBL" id="KAL1799677.1"/>
    </source>
</evidence>